<feature type="domain" description="SusD-like N-terminal" evidence="1">
    <location>
        <begin position="25"/>
        <end position="208"/>
    </location>
</feature>
<dbReference type="Pfam" id="PF14322">
    <property type="entry name" value="SusD-like_3"/>
    <property type="match status" value="1"/>
</dbReference>
<dbReference type="RefSeq" id="WP_118304766.1">
    <property type="nucleotide sequence ID" value="NZ_BMPA01000008.1"/>
</dbReference>
<sequence length="498" mass="58106">MKLKIHLKALGIVLGVVLFWGCDNWLDVRPESELNEDQMFATEQGYMDALYGVYVNMGKNELYGGSLPLTMDLVAQTFDVAPGSDYEYFKTFEYQNPLCTGIMDYVWERLYYCIVLTNNILKHLEDVTPEQFDSYYYLRGECLGLRAFLHYELLRIFAPDIKDKPDYLAIPYKRLYSNDIEPQLTVAQVFEDIIIDLEAAKEALKNDVIRTNPPEFLENQKENGTSEDVTENNDQYYISTFLENRKYRMNYYGVLATLARVYIDRAQGDDVEKAYQYAKEVISSGKFRLIQRDDFIKPSNEVKQRDALFSDEFVFALFSTKVDAFYTSCCYPASTFTKRFRVRDIASIFGTEVNDFRYMLTEQDEGNSQHILLKKHHADYENSKQKIRMLGLAEMYYIAAEAKPGEAYELMEEIMVSRGIACPLTEISSRDKVMETIVKEYRKEFMGDGQLFFIFKRLVKESFLLNLNLNIRKDDKGLVFPLPEAEIEYGERVSEIWK</sequence>
<organism evidence="2 4">
    <name type="scientific">Butyricimonas paravirosa</name>
    <dbReference type="NCBI Taxonomy" id="1472417"/>
    <lineage>
        <taxon>Bacteria</taxon>
        <taxon>Pseudomonadati</taxon>
        <taxon>Bacteroidota</taxon>
        <taxon>Bacteroidia</taxon>
        <taxon>Bacteroidales</taxon>
        <taxon>Odoribacteraceae</taxon>
        <taxon>Butyricimonas</taxon>
    </lineage>
</organism>
<dbReference type="GeneID" id="86890785"/>
<reference evidence="3 5" key="1">
    <citation type="submission" date="2019-09" db="EMBL/GenBank/DDBJ databases">
        <title>Butyricimonas paravirosa DSM 105722 (=214-4 = JCM 18677 = CCUG 65563).</title>
        <authorList>
            <person name="Le Roy T."/>
            <person name="Cani P.D."/>
        </authorList>
    </citation>
    <scope>NUCLEOTIDE SEQUENCE [LARGE SCALE GENOMIC DNA]</scope>
    <source>
        <strain evidence="3 5">DSM 105722</strain>
    </source>
</reference>
<dbReference type="InterPro" id="IPR011990">
    <property type="entry name" value="TPR-like_helical_dom_sf"/>
</dbReference>
<dbReference type="EMBL" id="JAATLI010000008">
    <property type="protein sequence ID" value="NJC18882.1"/>
    <property type="molecule type" value="Genomic_DNA"/>
</dbReference>
<dbReference type="Proteomes" id="UP000576368">
    <property type="component" value="Unassembled WGS sequence"/>
</dbReference>
<evidence type="ECO:0000259" key="1">
    <source>
        <dbReference type="Pfam" id="PF14322"/>
    </source>
</evidence>
<accession>A0A7X6BKN1</accession>
<dbReference type="InterPro" id="IPR033985">
    <property type="entry name" value="SusD-like_N"/>
</dbReference>
<dbReference type="Gene3D" id="2.20.20.130">
    <property type="match status" value="1"/>
</dbReference>
<evidence type="ECO:0000313" key="4">
    <source>
        <dbReference type="Proteomes" id="UP000576368"/>
    </source>
</evidence>
<proteinExistence type="predicted"/>
<keyword evidence="5" id="KW-1185">Reference proteome</keyword>
<dbReference type="Gene3D" id="1.25.40.900">
    <property type="match status" value="1"/>
</dbReference>
<dbReference type="EMBL" id="CP043839">
    <property type="protein sequence ID" value="WOF11804.1"/>
    <property type="molecule type" value="Genomic_DNA"/>
</dbReference>
<name>A0A7X6BKN1_9BACT</name>
<dbReference type="Gene3D" id="1.25.40.390">
    <property type="match status" value="1"/>
</dbReference>
<evidence type="ECO:0000313" key="2">
    <source>
        <dbReference type="EMBL" id="NJC18882.1"/>
    </source>
</evidence>
<gene>
    <name evidence="3" type="ORF">F1644_05790</name>
    <name evidence="2" type="ORF">GGR15_002510</name>
</gene>
<protein>
    <submittedName>
        <fullName evidence="3">RagB/SusD family nutrient uptake outer membrane protein</fullName>
    </submittedName>
</protein>
<reference evidence="2 4" key="2">
    <citation type="submission" date="2020-03" db="EMBL/GenBank/DDBJ databases">
        <title>Genomic Encyclopedia of Type Strains, Phase IV (KMG-IV): sequencing the most valuable type-strain genomes for metagenomic binning, comparative biology and taxonomic classification.</title>
        <authorList>
            <person name="Goeker M."/>
        </authorList>
    </citation>
    <scope>NUCLEOTIDE SEQUENCE [LARGE SCALE GENOMIC DNA]</scope>
    <source>
        <strain evidence="2 4">DSM 105722</strain>
    </source>
</reference>
<evidence type="ECO:0000313" key="3">
    <source>
        <dbReference type="EMBL" id="WOF11804.1"/>
    </source>
</evidence>
<evidence type="ECO:0000313" key="5">
    <source>
        <dbReference type="Proteomes" id="UP001302374"/>
    </source>
</evidence>
<dbReference type="AlphaFoldDB" id="A0A7X6BKN1"/>
<dbReference type="SUPFAM" id="SSF48452">
    <property type="entry name" value="TPR-like"/>
    <property type="match status" value="1"/>
</dbReference>
<dbReference type="Proteomes" id="UP001302374">
    <property type="component" value="Chromosome"/>
</dbReference>